<evidence type="ECO:0000313" key="3">
    <source>
        <dbReference type="Proteomes" id="UP001146120"/>
    </source>
</evidence>
<dbReference type="Proteomes" id="UP001146120">
    <property type="component" value="Unassembled WGS sequence"/>
</dbReference>
<feature type="compositionally biased region" description="Acidic residues" evidence="1">
    <location>
        <begin position="386"/>
        <end position="395"/>
    </location>
</feature>
<sequence length="1216" mass="134954">MVAQRRALPAIVPSEDHDAAMAACINANVVHAVPSGFVVLLIQDWLRAMSCKATLQRFADEWTHIGNNPPPPDAWYDMIEQLGMNQAVEELRAKRSTAPAALLDVVVAYACIERRKVRDRQLELKRQQQPQPQPLVLVTSKKAPKFATRRYLPGASTSALHGASTPKKMRPKSAAVCKSTPELISKCVVAQVPAADTTTEATASGGGAVVQLARLKPRPISAAGVMTPNRDKILQQQQPIKNQVLPLEKSGQQPHQAAGQQQNQPAGLMKRLSRVEEPAIDPVHSVTTHYLAKRLSRGEAKLEASLTLSQGADQHGPVLSKRVSRGDLVNDVRSPVLASRPSRGDNKLLIEVSPEASQKSSQKSSDPVSTPNNPVTQENGGNEHVENEEDDDDESVGPALVLEEMTEERLLAEFSSFSKSDIKRLRRVLAKSSACSQEFEKNRRTMERILARERARRERKRLASETEALINGSNSEFAGKDPCSLCKYPFHKKNLVMKVSYKSIYDLRAFWGAEQKKIEMGGSGQVAVNNQATTASHGAEDDDGRRAQRGHYYDEAPICIFCSQLVLNFSSYRPSSSELKQRDADHKRYMAEQAKAHEEAFQHAQQRDDPLEFDATLLNSDDDSDIEEVLEYDADGRPHVVRRREVKVTRARAQLGLVSKRLHYEQLRTNTVQTLNNKEWQVLIMVSKQEDPAKKRFAGFTNLLPKVPAYLLQKGGKDAATSPTNGEPVDELRSMPEFPLEGGSLTEENGVERRRGASSADASNAFANKIYRKMGIRQSSLERESPLQRPSWTATGVPSPRSDPSLKARRGSCVATKFGTGKVLDVRLDDGFFIVELVPKSIAYLREDAIVREIKAVVGERVKTRWGLATVENYYVEEDMYNIALDWRWDDEHVWRMKATTKKFEKINPKSSIMQNTKQYLFGGYSTIRDSTSTGYANVVARLNTTAAAAQAAAATATTKRRDSSEYGKVITPYGICTVLELRPDNFFVVKTPCGATAYLHADTVRLQQRRTQYCAGDRVKTPYGAGEIVRFRDEDDVYEVKLDFSSSTADLSPTLYVHDQQAESILTPLGNTNNRLSSIFTMTKKSVFSASATVKASASGGLTTLSSVKAKMTTMATAKLSKPKFSKGERVVTTFGSGFITEARSDRIYEVQLRRLKFVGYFHESALSAFPYDKVTHFVVDGKTIPAPEMPKNTPELKRRQVINAAIKSARESMQ</sequence>
<protein>
    <submittedName>
        <fullName evidence="2">Uncharacterized protein</fullName>
    </submittedName>
</protein>
<evidence type="ECO:0000313" key="2">
    <source>
        <dbReference type="EMBL" id="DAZ96517.1"/>
    </source>
</evidence>
<feature type="region of interest" description="Disordered" evidence="1">
    <location>
        <begin position="248"/>
        <end position="267"/>
    </location>
</feature>
<feature type="region of interest" description="Disordered" evidence="1">
    <location>
        <begin position="716"/>
        <end position="760"/>
    </location>
</feature>
<dbReference type="EMBL" id="DAKRPA010000165">
    <property type="protein sequence ID" value="DAZ96517.1"/>
    <property type="molecule type" value="Genomic_DNA"/>
</dbReference>
<feature type="region of interest" description="Disordered" evidence="1">
    <location>
        <begin position="779"/>
        <end position="808"/>
    </location>
</feature>
<keyword evidence="3" id="KW-1185">Reference proteome</keyword>
<organism evidence="2 3">
    <name type="scientific">Lagenidium giganteum</name>
    <dbReference type="NCBI Taxonomy" id="4803"/>
    <lineage>
        <taxon>Eukaryota</taxon>
        <taxon>Sar</taxon>
        <taxon>Stramenopiles</taxon>
        <taxon>Oomycota</taxon>
        <taxon>Peronosporomycetes</taxon>
        <taxon>Pythiales</taxon>
        <taxon>Pythiaceae</taxon>
    </lineage>
</organism>
<comment type="caution">
    <text evidence="2">The sequence shown here is derived from an EMBL/GenBank/DDBJ whole genome shotgun (WGS) entry which is preliminary data.</text>
</comment>
<gene>
    <name evidence="2" type="ORF">N0F65_008068</name>
</gene>
<reference evidence="2" key="2">
    <citation type="journal article" date="2023" name="Microbiol Resour">
        <title>Decontamination and Annotation of the Draft Genome Sequence of the Oomycete Lagenidium giganteum ARSEF 373.</title>
        <authorList>
            <person name="Morgan W.R."/>
            <person name="Tartar A."/>
        </authorList>
    </citation>
    <scope>NUCLEOTIDE SEQUENCE</scope>
    <source>
        <strain evidence="2">ARSEF 373</strain>
    </source>
</reference>
<feature type="region of interest" description="Disordered" evidence="1">
    <location>
        <begin position="334"/>
        <end position="395"/>
    </location>
</feature>
<feature type="compositionally biased region" description="Low complexity" evidence="1">
    <location>
        <begin position="251"/>
        <end position="267"/>
    </location>
</feature>
<feature type="compositionally biased region" description="Polar residues" evidence="1">
    <location>
        <begin position="355"/>
        <end position="377"/>
    </location>
</feature>
<accession>A0AAV2YNB9</accession>
<name>A0AAV2YNB9_9STRA</name>
<evidence type="ECO:0000256" key="1">
    <source>
        <dbReference type="SAM" id="MobiDB-lite"/>
    </source>
</evidence>
<dbReference type="AlphaFoldDB" id="A0AAV2YNB9"/>
<reference evidence="2" key="1">
    <citation type="submission" date="2022-11" db="EMBL/GenBank/DDBJ databases">
        <authorList>
            <person name="Morgan W.R."/>
            <person name="Tartar A."/>
        </authorList>
    </citation>
    <scope>NUCLEOTIDE SEQUENCE</scope>
    <source>
        <strain evidence="2">ARSEF 373</strain>
    </source>
</reference>
<proteinExistence type="predicted"/>